<gene>
    <name evidence="2" type="ORF">QWT69_11110</name>
</gene>
<dbReference type="Proteomes" id="UP001303902">
    <property type="component" value="Chromosome"/>
</dbReference>
<dbReference type="InterPro" id="IPR008894">
    <property type="entry name" value="QdtA_cupin_dom"/>
</dbReference>
<dbReference type="Pfam" id="PF05523">
    <property type="entry name" value="FdtA"/>
    <property type="match status" value="1"/>
</dbReference>
<accession>A0ABZ0L2X2</accession>
<evidence type="ECO:0000259" key="1">
    <source>
        <dbReference type="Pfam" id="PF05523"/>
    </source>
</evidence>
<dbReference type="EMBL" id="CP129118">
    <property type="protein sequence ID" value="WOV86463.1"/>
    <property type="molecule type" value="Genomic_DNA"/>
</dbReference>
<proteinExistence type="predicted"/>
<keyword evidence="3" id="KW-1185">Reference proteome</keyword>
<dbReference type="RefSeq" id="WP_317965668.1">
    <property type="nucleotide sequence ID" value="NZ_CP129118.1"/>
</dbReference>
<evidence type="ECO:0000313" key="3">
    <source>
        <dbReference type="Proteomes" id="UP001303902"/>
    </source>
</evidence>
<reference evidence="2 3" key="1">
    <citation type="submission" date="2023-06" db="EMBL/GenBank/DDBJ databases">
        <title>Sporosarcina sp. nov., isolated from Korean tranditional fermented seafood 'Jeotgal'.</title>
        <authorList>
            <person name="Yang A.I."/>
            <person name="Shin N.-R."/>
        </authorList>
    </citation>
    <scope>NUCLEOTIDE SEQUENCE [LARGE SCALE GENOMIC DNA]</scope>
    <source>
        <strain evidence="2 3">T2O-4</strain>
    </source>
</reference>
<organism evidence="2 3">
    <name type="scientific">Sporosarcina oncorhynchi</name>
    <dbReference type="NCBI Taxonomy" id="3056444"/>
    <lineage>
        <taxon>Bacteria</taxon>
        <taxon>Bacillati</taxon>
        <taxon>Bacillota</taxon>
        <taxon>Bacilli</taxon>
        <taxon>Bacillales</taxon>
        <taxon>Caryophanaceae</taxon>
        <taxon>Sporosarcina</taxon>
    </lineage>
</organism>
<feature type="domain" description="Sugar 3,4-ketoisomerase QdtA cupin" evidence="1">
    <location>
        <begin position="14"/>
        <end position="139"/>
    </location>
</feature>
<dbReference type="InterPro" id="IPR011051">
    <property type="entry name" value="RmlC_Cupin_sf"/>
</dbReference>
<evidence type="ECO:0000313" key="2">
    <source>
        <dbReference type="EMBL" id="WOV86463.1"/>
    </source>
</evidence>
<protein>
    <submittedName>
        <fullName evidence="2">FdtA/QdtA family cupin domain-containing protein</fullName>
    </submittedName>
</protein>
<sequence length="141" mass="16415">MKSNELANPVRSGLIQFTEMGDIRGSLVAMESGKNIPFELKRVYFIYNTKPDRPRGFHAMRNSYQVMVCLAGSVDVLLDDSYEKISYQLNSKDKGLFIDKMIWHEMHNFSEDCVLMVLSDAYYEEYDNLGDYEEFLKLVKN</sequence>
<dbReference type="Gene3D" id="2.60.120.10">
    <property type="entry name" value="Jelly Rolls"/>
    <property type="match status" value="1"/>
</dbReference>
<dbReference type="SUPFAM" id="SSF51182">
    <property type="entry name" value="RmlC-like cupins"/>
    <property type="match status" value="1"/>
</dbReference>
<dbReference type="InterPro" id="IPR014710">
    <property type="entry name" value="RmlC-like_jellyroll"/>
</dbReference>
<name>A0ABZ0L2X2_9BACL</name>
<dbReference type="CDD" id="cd20292">
    <property type="entry name" value="cupin_QdtA-like"/>
    <property type="match status" value="1"/>
</dbReference>